<feature type="binding site" evidence="11">
    <location>
        <begin position="7"/>
        <end position="14"/>
    </location>
    <ligand>
        <name>ATP</name>
        <dbReference type="ChEBI" id="CHEBI:30616"/>
    </ligand>
</feature>
<keyword evidence="15" id="KW-1185">Reference proteome</keyword>
<dbReference type="InterPro" id="IPR004506">
    <property type="entry name" value="MnmA-like"/>
</dbReference>
<dbReference type="EC" id="2.8.1.13" evidence="11"/>
<keyword evidence="1 11" id="KW-0963">Cytoplasm</keyword>
<evidence type="ECO:0000256" key="3">
    <source>
        <dbReference type="ARBA" id="ARBA00022679"/>
    </source>
</evidence>
<dbReference type="Proteomes" id="UP000284178">
    <property type="component" value="Unassembled WGS sequence"/>
</dbReference>
<name>A0A412G439_9FIRM</name>
<gene>
    <name evidence="11 14" type="primary">mnmA</name>
    <name evidence="14" type="ORF">DWY25_05990</name>
</gene>
<dbReference type="NCBIfam" id="NF001138">
    <property type="entry name" value="PRK00143.1"/>
    <property type="match status" value="1"/>
</dbReference>
<dbReference type="GO" id="GO:0005737">
    <property type="term" value="C:cytoplasm"/>
    <property type="evidence" value="ECO:0007669"/>
    <property type="project" value="UniProtKB-SubCell"/>
</dbReference>
<dbReference type="PANTHER" id="PTHR11933:SF5">
    <property type="entry name" value="MITOCHONDRIAL TRNA-SPECIFIC 2-THIOURIDYLASE 1"/>
    <property type="match status" value="1"/>
</dbReference>
<keyword evidence="4 11" id="KW-0819">tRNA processing</keyword>
<dbReference type="GO" id="GO:0032259">
    <property type="term" value="P:methylation"/>
    <property type="evidence" value="ECO:0007669"/>
    <property type="project" value="UniProtKB-KW"/>
</dbReference>
<evidence type="ECO:0000256" key="8">
    <source>
        <dbReference type="ARBA" id="ARBA00023157"/>
    </source>
</evidence>
<dbReference type="AlphaFoldDB" id="A0A412G439"/>
<evidence type="ECO:0000256" key="1">
    <source>
        <dbReference type="ARBA" id="ARBA00022490"/>
    </source>
</evidence>
<comment type="function">
    <text evidence="10 11">Catalyzes the 2-thiolation of uridine at the wobble position (U34) of tRNA, leading to the formation of s(2)U34.</text>
</comment>
<dbReference type="GO" id="GO:0005524">
    <property type="term" value="F:ATP binding"/>
    <property type="evidence" value="ECO:0007669"/>
    <property type="project" value="UniProtKB-KW"/>
</dbReference>
<comment type="subcellular location">
    <subcellularLocation>
        <location evidence="11">Cytoplasm</location>
    </subcellularLocation>
</comment>
<proteinExistence type="inferred from homology"/>
<reference evidence="14 15" key="1">
    <citation type="submission" date="2018-08" db="EMBL/GenBank/DDBJ databases">
        <title>A genome reference for cultivated species of the human gut microbiota.</title>
        <authorList>
            <person name="Zou Y."/>
            <person name="Xue W."/>
            <person name="Luo G."/>
        </authorList>
    </citation>
    <scope>NUCLEOTIDE SEQUENCE [LARGE SCALE GENOMIC DNA]</scope>
    <source>
        <strain evidence="14 15">AF24-29</strain>
    </source>
</reference>
<dbReference type="Gene3D" id="2.40.30.10">
    <property type="entry name" value="Translation factors"/>
    <property type="match status" value="1"/>
</dbReference>
<dbReference type="Pfam" id="PF20258">
    <property type="entry name" value="tRNA_Me_trans_C"/>
    <property type="match status" value="1"/>
</dbReference>
<dbReference type="GO" id="GO:0000049">
    <property type="term" value="F:tRNA binding"/>
    <property type="evidence" value="ECO:0007669"/>
    <property type="project" value="UniProtKB-KW"/>
</dbReference>
<sequence>MMKILVGLSGGVDSAVAAYLLKQQGLDVTCAFMRNWDSMANNDFLGNPNADDDVCPQEKDWMDAKSVADSLGLELLRVDFVKEYWDNVFSNFLQEYKKGRTPNPDILCNKYIKFSSFLDFARSRGFDTLATGHYARVRHEADFSGLYKAHDLNKDQSYFLCQVASDALRHTLFPLGEIEKPEVRRIAKELRLSIAEKKDSTGICFIGERNFREFLKNYLPAKSGKIVDVISRRVLGGHEGVLYYTIGQRKGLGIGGEGGPWFVVGKDVVHNELLVASGESNDWLLSDTCLVSGVNWLARTKPQGALSCCAKFRYRQKDNPVTLEFLDETTVRLTYPQQVASVTPGQQAVFYLGEQCLGGGVIEEVWHRGQSLTDRIRSFEP</sequence>
<organism evidence="14 15">
    <name type="scientific">Holdemania filiformis</name>
    <dbReference type="NCBI Taxonomy" id="61171"/>
    <lineage>
        <taxon>Bacteria</taxon>
        <taxon>Bacillati</taxon>
        <taxon>Bacillota</taxon>
        <taxon>Erysipelotrichia</taxon>
        <taxon>Erysipelotrichales</taxon>
        <taxon>Erysipelotrichaceae</taxon>
        <taxon>Holdemania</taxon>
    </lineage>
</organism>
<keyword evidence="8" id="KW-1015">Disulfide bond</keyword>
<dbReference type="FunFam" id="3.40.50.620:FF:000115">
    <property type="entry name" value="tRNA-specific 2-thiouridylase MnmA"/>
    <property type="match status" value="1"/>
</dbReference>
<dbReference type="EMBL" id="QRUP01000005">
    <property type="protein sequence ID" value="RGR75323.1"/>
    <property type="molecule type" value="Genomic_DNA"/>
</dbReference>
<feature type="site" description="Interaction with tRNA" evidence="11">
    <location>
        <position position="133"/>
    </location>
</feature>
<dbReference type="RefSeq" id="WP_117894474.1">
    <property type="nucleotide sequence ID" value="NZ_CABJCV010000005.1"/>
</dbReference>
<evidence type="ECO:0000256" key="2">
    <source>
        <dbReference type="ARBA" id="ARBA00022555"/>
    </source>
</evidence>
<dbReference type="InterPro" id="IPR046885">
    <property type="entry name" value="MnmA-like_C"/>
</dbReference>
<evidence type="ECO:0000313" key="15">
    <source>
        <dbReference type="Proteomes" id="UP000284178"/>
    </source>
</evidence>
<dbReference type="Gene3D" id="2.30.30.280">
    <property type="entry name" value="Adenine nucleotide alpha hydrolases-like domains"/>
    <property type="match status" value="1"/>
</dbReference>
<dbReference type="GO" id="GO:0002143">
    <property type="term" value="P:tRNA wobble position uridine thiolation"/>
    <property type="evidence" value="ECO:0007669"/>
    <property type="project" value="TreeGrafter"/>
</dbReference>
<comment type="caution">
    <text evidence="11">Lacks conserved residue(s) required for the propagation of feature annotation.</text>
</comment>
<evidence type="ECO:0000256" key="6">
    <source>
        <dbReference type="ARBA" id="ARBA00022840"/>
    </source>
</evidence>
<feature type="region of interest" description="Interaction with tRNA" evidence="11">
    <location>
        <begin position="313"/>
        <end position="314"/>
    </location>
</feature>
<evidence type="ECO:0000256" key="10">
    <source>
        <dbReference type="ARBA" id="ARBA00056575"/>
    </source>
</evidence>
<feature type="region of interest" description="Interaction with target base in tRNA" evidence="11">
    <location>
        <begin position="103"/>
        <end position="105"/>
    </location>
</feature>
<dbReference type="FunFam" id="2.40.30.10:FF:000023">
    <property type="entry name" value="tRNA-specific 2-thiouridylase MnmA"/>
    <property type="match status" value="1"/>
</dbReference>
<keyword evidence="3 11" id="KW-0808">Transferase</keyword>
<dbReference type="FunFam" id="2.30.30.280:FF:000001">
    <property type="entry name" value="tRNA-specific 2-thiouridylase MnmA"/>
    <property type="match status" value="1"/>
</dbReference>
<dbReference type="PANTHER" id="PTHR11933">
    <property type="entry name" value="TRNA 5-METHYLAMINOMETHYL-2-THIOURIDYLATE -METHYLTRANSFERASE"/>
    <property type="match status" value="1"/>
</dbReference>
<dbReference type="InterPro" id="IPR046884">
    <property type="entry name" value="MnmA-like_central"/>
</dbReference>
<comment type="similarity">
    <text evidence="11">Belongs to the MnmA/TRMU family.</text>
</comment>
<feature type="site" description="Interaction with tRNA" evidence="11">
    <location>
        <position position="346"/>
    </location>
</feature>
<comment type="caution">
    <text evidence="14">The sequence shown here is derived from an EMBL/GenBank/DDBJ whole genome shotgun (WGS) entry which is preliminary data.</text>
</comment>
<dbReference type="InterPro" id="IPR014729">
    <property type="entry name" value="Rossmann-like_a/b/a_fold"/>
</dbReference>
<evidence type="ECO:0000259" key="13">
    <source>
        <dbReference type="Pfam" id="PF20259"/>
    </source>
</evidence>
<evidence type="ECO:0000256" key="4">
    <source>
        <dbReference type="ARBA" id="ARBA00022694"/>
    </source>
</evidence>
<keyword evidence="6 11" id="KW-0067">ATP-binding</keyword>
<feature type="domain" description="tRNA-specific 2-thiouridylase MnmA-like central" evidence="13">
    <location>
        <begin position="213"/>
        <end position="276"/>
    </location>
</feature>
<dbReference type="GO" id="GO:0008168">
    <property type="term" value="F:methyltransferase activity"/>
    <property type="evidence" value="ECO:0007669"/>
    <property type="project" value="UniProtKB-KW"/>
</dbReference>
<dbReference type="CDD" id="cd01998">
    <property type="entry name" value="MnmA_TRMU-like"/>
    <property type="match status" value="1"/>
</dbReference>
<keyword evidence="14" id="KW-0489">Methyltransferase</keyword>
<feature type="binding site" evidence="11">
    <location>
        <position position="132"/>
    </location>
    <ligand>
        <name>ATP</name>
        <dbReference type="ChEBI" id="CHEBI:30616"/>
    </ligand>
</feature>
<dbReference type="Gene3D" id="3.40.50.620">
    <property type="entry name" value="HUPs"/>
    <property type="match status" value="1"/>
</dbReference>
<dbReference type="NCBIfam" id="TIGR00420">
    <property type="entry name" value="trmU"/>
    <property type="match status" value="1"/>
</dbReference>
<protein>
    <recommendedName>
        <fullName evidence="11">tRNA-specific 2-thiouridylase MnmA</fullName>
        <ecNumber evidence="11">2.8.1.13</ecNumber>
    </recommendedName>
</protein>
<evidence type="ECO:0000256" key="7">
    <source>
        <dbReference type="ARBA" id="ARBA00022884"/>
    </source>
</evidence>
<dbReference type="GO" id="GO:0103016">
    <property type="term" value="F:tRNA-uridine 2-sulfurtransferase activity"/>
    <property type="evidence" value="ECO:0007669"/>
    <property type="project" value="UniProtKB-EC"/>
</dbReference>
<evidence type="ECO:0000256" key="5">
    <source>
        <dbReference type="ARBA" id="ARBA00022741"/>
    </source>
</evidence>
<feature type="active site" description="Nucleophile" evidence="11">
    <location>
        <position position="108"/>
    </location>
</feature>
<dbReference type="InterPro" id="IPR023382">
    <property type="entry name" value="MnmA-like_central_sf"/>
</dbReference>
<evidence type="ECO:0000256" key="11">
    <source>
        <dbReference type="HAMAP-Rule" id="MF_00144"/>
    </source>
</evidence>
<feature type="domain" description="tRNA-specific 2-thiouridylase MnmA-like C-terminal" evidence="12">
    <location>
        <begin position="286"/>
        <end position="362"/>
    </location>
</feature>
<dbReference type="GeneID" id="83014954"/>
<accession>A0A412G439</accession>
<evidence type="ECO:0000256" key="9">
    <source>
        <dbReference type="ARBA" id="ARBA00051542"/>
    </source>
</evidence>
<keyword evidence="5 11" id="KW-0547">Nucleotide-binding</keyword>
<dbReference type="Pfam" id="PF20259">
    <property type="entry name" value="tRNA_Me_trans_M"/>
    <property type="match status" value="1"/>
</dbReference>
<feature type="binding site" evidence="11">
    <location>
        <position position="33"/>
    </location>
    <ligand>
        <name>ATP</name>
        <dbReference type="ChEBI" id="CHEBI:30616"/>
    </ligand>
</feature>
<dbReference type="Pfam" id="PF03054">
    <property type="entry name" value="tRNA_Me_trans"/>
    <property type="match status" value="1"/>
</dbReference>
<dbReference type="SUPFAM" id="SSF52402">
    <property type="entry name" value="Adenine nucleotide alpha hydrolases-like"/>
    <property type="match status" value="1"/>
</dbReference>
<evidence type="ECO:0000259" key="12">
    <source>
        <dbReference type="Pfam" id="PF20258"/>
    </source>
</evidence>
<evidence type="ECO:0000313" key="14">
    <source>
        <dbReference type="EMBL" id="RGR75323.1"/>
    </source>
</evidence>
<feature type="region of interest" description="Interaction with tRNA" evidence="11">
    <location>
        <begin position="154"/>
        <end position="156"/>
    </location>
</feature>
<feature type="active site" description="Cysteine persulfide intermediate" evidence="11">
    <location>
        <position position="204"/>
    </location>
</feature>
<comment type="catalytic activity">
    <reaction evidence="9 11">
        <text>S-sulfanyl-L-cysteinyl-[protein] + uridine(34) in tRNA + AH2 + ATP = 2-thiouridine(34) in tRNA + L-cysteinyl-[protein] + A + AMP + diphosphate + H(+)</text>
        <dbReference type="Rhea" id="RHEA:47032"/>
        <dbReference type="Rhea" id="RHEA-COMP:10131"/>
        <dbReference type="Rhea" id="RHEA-COMP:11726"/>
        <dbReference type="Rhea" id="RHEA-COMP:11727"/>
        <dbReference type="Rhea" id="RHEA-COMP:11728"/>
        <dbReference type="ChEBI" id="CHEBI:13193"/>
        <dbReference type="ChEBI" id="CHEBI:15378"/>
        <dbReference type="ChEBI" id="CHEBI:17499"/>
        <dbReference type="ChEBI" id="CHEBI:29950"/>
        <dbReference type="ChEBI" id="CHEBI:30616"/>
        <dbReference type="ChEBI" id="CHEBI:33019"/>
        <dbReference type="ChEBI" id="CHEBI:61963"/>
        <dbReference type="ChEBI" id="CHEBI:65315"/>
        <dbReference type="ChEBI" id="CHEBI:87170"/>
        <dbReference type="ChEBI" id="CHEBI:456215"/>
        <dbReference type="EC" id="2.8.1.13"/>
    </reaction>
</comment>
<dbReference type="HAMAP" id="MF_00144">
    <property type="entry name" value="tRNA_thiouridyl_MnmA"/>
    <property type="match status" value="1"/>
</dbReference>
<keyword evidence="2 11" id="KW-0820">tRNA-binding</keyword>
<keyword evidence="7 11" id="KW-0694">RNA-binding</keyword>